<dbReference type="PANTHER" id="PTHR11515:SF13">
    <property type="entry name" value="GLYCOPROTEIN HORMONE BETA 5, ISOFORM A"/>
    <property type="match status" value="1"/>
</dbReference>
<feature type="domain" description="Glycoprotein hormone subunit beta" evidence="6">
    <location>
        <begin position="44"/>
        <end position="145"/>
    </location>
</feature>
<keyword evidence="3" id="KW-0964">Secreted</keyword>
<sequence length="148" mass="16820">FHIMLGIVLWLAVTWSLTTAVANNAHAVIKIELNPLAKRVVTLKCHKKQYIYTVIQSDENGKKCGDKISVDVCWGRCDSYEIPDWRFPFKISHHPVCIHSGRTEMFAVLRYCEDGVKAGTNYYEYVTATECKCQTCTTTDTNCNSFNS</sequence>
<evidence type="ECO:0000313" key="7">
    <source>
        <dbReference type="RefSeq" id="XP_028147145.1"/>
    </source>
</evidence>
<reference evidence="7" key="1">
    <citation type="submission" date="2025-08" db="UniProtKB">
        <authorList>
            <consortium name="RefSeq"/>
        </authorList>
    </citation>
    <scope>IDENTIFICATION</scope>
    <source>
        <tissue evidence="7">Whole insect</tissue>
    </source>
</reference>
<dbReference type="Gene3D" id="2.10.90.10">
    <property type="entry name" value="Cystine-knot cytokines"/>
    <property type="match status" value="1"/>
</dbReference>
<dbReference type="GO" id="GO:0007186">
    <property type="term" value="P:G protein-coupled receptor signaling pathway"/>
    <property type="evidence" value="ECO:0007669"/>
    <property type="project" value="TreeGrafter"/>
</dbReference>
<name>A0A6P7GTI9_DIAVI</name>
<dbReference type="InterPro" id="IPR006208">
    <property type="entry name" value="Glyco_hormone_CN"/>
</dbReference>
<dbReference type="GO" id="GO:0005179">
    <property type="term" value="F:hormone activity"/>
    <property type="evidence" value="ECO:0007669"/>
    <property type="project" value="InterPro"/>
</dbReference>
<evidence type="ECO:0000256" key="4">
    <source>
        <dbReference type="ARBA" id="ARBA00023157"/>
    </source>
</evidence>
<evidence type="ECO:0000256" key="1">
    <source>
        <dbReference type="ARBA" id="ARBA00004613"/>
    </source>
</evidence>
<protein>
    <submittedName>
        <fullName evidence="7">Thyrostimulin beta-5 subunit-like</fullName>
    </submittedName>
</protein>
<comment type="similarity">
    <text evidence="2">Belongs to the glycoprotein hormones subunit beta family.</text>
</comment>
<evidence type="ECO:0000256" key="5">
    <source>
        <dbReference type="SAM" id="SignalP"/>
    </source>
</evidence>
<dbReference type="CDD" id="cd00069">
    <property type="entry name" value="GHB_like"/>
    <property type="match status" value="1"/>
</dbReference>
<dbReference type="InterPro" id="IPR001545">
    <property type="entry name" value="Gonadotropin_bsu"/>
</dbReference>
<feature type="signal peptide" evidence="5">
    <location>
        <begin position="1"/>
        <end position="20"/>
    </location>
</feature>
<dbReference type="InterPro" id="IPR029034">
    <property type="entry name" value="Cystine-knot_cytokine"/>
</dbReference>
<dbReference type="AlphaFoldDB" id="A0A6P7GTI9"/>
<evidence type="ECO:0000256" key="2">
    <source>
        <dbReference type="ARBA" id="ARBA00006552"/>
    </source>
</evidence>
<dbReference type="Pfam" id="PF00007">
    <property type="entry name" value="Cys_knot"/>
    <property type="match status" value="1"/>
</dbReference>
<feature type="chain" id="PRO_5027901586" evidence="5">
    <location>
        <begin position="21"/>
        <end position="148"/>
    </location>
</feature>
<dbReference type="SUPFAM" id="SSF57501">
    <property type="entry name" value="Cystine-knot cytokines"/>
    <property type="match status" value="1"/>
</dbReference>
<dbReference type="RefSeq" id="XP_028147145.1">
    <property type="nucleotide sequence ID" value="XM_028291344.1"/>
</dbReference>
<feature type="non-terminal residue" evidence="7">
    <location>
        <position position="1"/>
    </location>
</feature>
<keyword evidence="5" id="KW-0732">Signal</keyword>
<evidence type="ECO:0000259" key="6">
    <source>
        <dbReference type="Pfam" id="PF00007"/>
    </source>
</evidence>
<organism evidence="7">
    <name type="scientific">Diabrotica virgifera virgifera</name>
    <name type="common">western corn rootworm</name>
    <dbReference type="NCBI Taxonomy" id="50390"/>
    <lineage>
        <taxon>Eukaryota</taxon>
        <taxon>Metazoa</taxon>
        <taxon>Ecdysozoa</taxon>
        <taxon>Arthropoda</taxon>
        <taxon>Hexapoda</taxon>
        <taxon>Insecta</taxon>
        <taxon>Pterygota</taxon>
        <taxon>Neoptera</taxon>
        <taxon>Endopterygota</taxon>
        <taxon>Coleoptera</taxon>
        <taxon>Polyphaga</taxon>
        <taxon>Cucujiformia</taxon>
        <taxon>Chrysomeloidea</taxon>
        <taxon>Chrysomelidae</taxon>
        <taxon>Galerucinae</taxon>
        <taxon>Diabroticina</taxon>
        <taxon>Diabroticites</taxon>
        <taxon>Diabrotica</taxon>
    </lineage>
</organism>
<gene>
    <name evidence="7" type="primary">LOC114340578</name>
</gene>
<dbReference type="PANTHER" id="PTHR11515">
    <property type="entry name" value="GLYCOPROTEIN HORMONE BETA CHAIN"/>
    <property type="match status" value="1"/>
</dbReference>
<comment type="subcellular location">
    <subcellularLocation>
        <location evidence="1">Secreted</location>
    </subcellularLocation>
</comment>
<accession>A0A6P7GTI9</accession>
<evidence type="ECO:0000256" key="3">
    <source>
        <dbReference type="ARBA" id="ARBA00022525"/>
    </source>
</evidence>
<keyword evidence="4" id="KW-1015">Disulfide bond</keyword>
<dbReference type="OrthoDB" id="10006958at2759"/>
<proteinExistence type="inferred from homology"/>
<dbReference type="InParanoid" id="A0A6P7GTI9"/>
<dbReference type="GO" id="GO:0005615">
    <property type="term" value="C:extracellular space"/>
    <property type="evidence" value="ECO:0007669"/>
    <property type="project" value="TreeGrafter"/>
</dbReference>
<dbReference type="FunCoup" id="A0A6P7GTI9">
    <property type="interactions" value="43"/>
</dbReference>
<dbReference type="GO" id="GO:0005737">
    <property type="term" value="C:cytoplasm"/>
    <property type="evidence" value="ECO:0007669"/>
    <property type="project" value="TreeGrafter"/>
</dbReference>